<proteinExistence type="predicted"/>
<evidence type="ECO:0000256" key="2">
    <source>
        <dbReference type="SAM" id="Coils"/>
    </source>
</evidence>
<name>A0A3N0GNH3_9ACTN</name>
<dbReference type="Gene3D" id="6.10.250.3150">
    <property type="match status" value="1"/>
</dbReference>
<dbReference type="AlphaFoldDB" id="A0A3N0GNH3"/>
<gene>
    <name evidence="5" type="ORF">EFL26_11675</name>
</gene>
<keyword evidence="2" id="KW-0175">Coiled coil</keyword>
<dbReference type="InterPro" id="IPR006311">
    <property type="entry name" value="TAT_signal"/>
</dbReference>
<organism evidence="5 6">
    <name type="scientific">Nocardioides pocheonensis</name>
    <dbReference type="NCBI Taxonomy" id="661485"/>
    <lineage>
        <taxon>Bacteria</taxon>
        <taxon>Bacillati</taxon>
        <taxon>Actinomycetota</taxon>
        <taxon>Actinomycetes</taxon>
        <taxon>Propionibacteriales</taxon>
        <taxon>Nocardioidaceae</taxon>
        <taxon>Nocardioides</taxon>
    </lineage>
</organism>
<feature type="chain" id="PRO_5018144017" description="M23ase beta-sheet core domain-containing protein" evidence="3">
    <location>
        <begin position="45"/>
        <end position="427"/>
    </location>
</feature>
<dbReference type="RefSeq" id="WP_123223057.1">
    <property type="nucleotide sequence ID" value="NZ_RJSF01000040.1"/>
</dbReference>
<dbReference type="PANTHER" id="PTHR21666">
    <property type="entry name" value="PEPTIDASE-RELATED"/>
    <property type="match status" value="1"/>
</dbReference>
<evidence type="ECO:0000259" key="4">
    <source>
        <dbReference type="Pfam" id="PF01551"/>
    </source>
</evidence>
<evidence type="ECO:0000313" key="5">
    <source>
        <dbReference type="EMBL" id="RNM13650.1"/>
    </source>
</evidence>
<dbReference type="InterPro" id="IPR011055">
    <property type="entry name" value="Dup_hybrid_motif"/>
</dbReference>
<comment type="caution">
    <text evidence="5">The sequence shown here is derived from an EMBL/GenBank/DDBJ whole genome shotgun (WGS) entry which is preliminary data.</text>
</comment>
<dbReference type="Proteomes" id="UP000279994">
    <property type="component" value="Unassembled WGS sequence"/>
</dbReference>
<keyword evidence="6" id="KW-1185">Reference proteome</keyword>
<dbReference type="InterPro" id="IPR016047">
    <property type="entry name" value="M23ase_b-sheet_dom"/>
</dbReference>
<dbReference type="PANTHER" id="PTHR21666:SF289">
    <property type="entry name" value="L-ALA--D-GLU ENDOPEPTIDASE"/>
    <property type="match status" value="1"/>
</dbReference>
<feature type="signal peptide" evidence="3">
    <location>
        <begin position="1"/>
        <end position="44"/>
    </location>
</feature>
<dbReference type="PROSITE" id="PS51318">
    <property type="entry name" value="TAT"/>
    <property type="match status" value="1"/>
</dbReference>
<reference evidence="5 6" key="1">
    <citation type="submission" date="2018-11" db="EMBL/GenBank/DDBJ databases">
        <authorList>
            <person name="Li F."/>
        </authorList>
    </citation>
    <scope>NUCLEOTIDE SEQUENCE [LARGE SCALE GENOMIC DNA]</scope>
    <source>
        <strain evidence="5 6">Gsoil 818</strain>
    </source>
</reference>
<evidence type="ECO:0000256" key="3">
    <source>
        <dbReference type="SAM" id="SignalP"/>
    </source>
</evidence>
<dbReference type="GO" id="GO:0004222">
    <property type="term" value="F:metalloendopeptidase activity"/>
    <property type="evidence" value="ECO:0007669"/>
    <property type="project" value="TreeGrafter"/>
</dbReference>
<dbReference type="SUPFAM" id="SSF51261">
    <property type="entry name" value="Duplicated hybrid motif"/>
    <property type="match status" value="1"/>
</dbReference>
<dbReference type="InterPro" id="IPR050570">
    <property type="entry name" value="Cell_wall_metabolism_enzyme"/>
</dbReference>
<keyword evidence="1 3" id="KW-0732">Signal</keyword>
<evidence type="ECO:0000256" key="1">
    <source>
        <dbReference type="ARBA" id="ARBA00022729"/>
    </source>
</evidence>
<dbReference type="Gene3D" id="2.70.70.10">
    <property type="entry name" value="Glucose Permease (Domain IIA)"/>
    <property type="match status" value="1"/>
</dbReference>
<dbReference type="Pfam" id="PF01551">
    <property type="entry name" value="Peptidase_M23"/>
    <property type="match status" value="1"/>
</dbReference>
<feature type="domain" description="M23ase beta-sheet core" evidence="4">
    <location>
        <begin position="325"/>
        <end position="423"/>
    </location>
</feature>
<dbReference type="CDD" id="cd12797">
    <property type="entry name" value="M23_peptidase"/>
    <property type="match status" value="1"/>
</dbReference>
<accession>A0A3N0GNH3</accession>
<evidence type="ECO:0000313" key="6">
    <source>
        <dbReference type="Proteomes" id="UP000279994"/>
    </source>
</evidence>
<protein>
    <recommendedName>
        <fullName evidence="4">M23ase beta-sheet core domain-containing protein</fullName>
    </recommendedName>
</protein>
<dbReference type="EMBL" id="RJSF01000040">
    <property type="protein sequence ID" value="RNM13650.1"/>
    <property type="molecule type" value="Genomic_DNA"/>
</dbReference>
<feature type="coiled-coil region" evidence="2">
    <location>
        <begin position="72"/>
        <end position="141"/>
    </location>
</feature>
<dbReference type="OrthoDB" id="1099523at2"/>
<sequence>MDRPSPRTAASRSDSSGRRRVSRTLAILCTLAVAAGPAAPLAHADNLHDKKKKVQASIKSVSNDFDDASTALVKATHRLDAARASLAVAQQQLAATQGELTAAQVLDAQMQAKLAAAEAALAQAEQDVTNGEAAVKQQRADIGRLAAADFQYGDPSLMGLSVMLNSQNPEDLTTQMNTVDNLMSRESNMLDRLKATQALLVVQKEKVAKAKADVAEQRRLAAANLVRRQQLEQQAAANQAAVAQQVAARAQAAAAARQIRRHDLLVLQQLKKREARIQKAILAKAAHDKGGYAGDTGGFLYRPVPGAVTSPFGWRRHPIYGYWGLHDGVDFSAPCGEPMHAGASGTVISEYYSSVWGNRLYLDAGRVNGKSMVLIYNHASAYKAHTGDQVGRGDVVAYAGTTGWSTGCHLHFTVMLDGTAVDPMQFF</sequence>